<evidence type="ECO:0008006" key="5">
    <source>
        <dbReference type="Google" id="ProtNLM"/>
    </source>
</evidence>
<sequence length="342" mass="34209">MSSTKAFIVAALIAYVEARFGQEQVPVAAVQALGSFGNPGQAATLAGSIPSVLLAAAKACDKVALADKIVQELGNDKAVIDAAKGLLVAEMNFNPFAVKTNKICDDASLPATAELRGVIPKVDPSTDASGTQNANAEKSLTTPFSANGLSIAAITQAQGFNNFTLGDTGTLASGGAATGGAATGGAATGGAATGGANQNNNTGSGNQQNTCNGQNNNNKQNNNNNNNQGNNNNNGTANTGGATGSGAADFGSCTPTMDLKGGRNGRAATELTFLPTDAKVAQGQQEALNPNIITNRICDQLTNVCDASAAGKALCLEAKAKVQAAGTRDQSTVELWNSALGF</sequence>
<evidence type="ECO:0000313" key="3">
    <source>
        <dbReference type="Proteomes" id="UP000515153"/>
    </source>
</evidence>
<feature type="signal peptide" evidence="2">
    <location>
        <begin position="1"/>
        <end position="18"/>
    </location>
</feature>
<dbReference type="KEGG" id="pgri:PgNI_00421"/>
<feature type="compositionally biased region" description="Low complexity" evidence="1">
    <location>
        <begin position="194"/>
        <end position="243"/>
    </location>
</feature>
<evidence type="ECO:0000256" key="2">
    <source>
        <dbReference type="SAM" id="SignalP"/>
    </source>
</evidence>
<keyword evidence="3" id="KW-1185">Reference proteome</keyword>
<evidence type="ECO:0000313" key="4">
    <source>
        <dbReference type="RefSeq" id="XP_030987017.1"/>
    </source>
</evidence>
<keyword evidence="2" id="KW-0732">Signal</keyword>
<accession>A0A6P8BIQ1</accession>
<feature type="region of interest" description="Disordered" evidence="1">
    <location>
        <begin position="193"/>
        <end position="243"/>
    </location>
</feature>
<reference evidence="4" key="3">
    <citation type="submission" date="2025-08" db="UniProtKB">
        <authorList>
            <consortium name="RefSeq"/>
        </authorList>
    </citation>
    <scope>IDENTIFICATION</scope>
    <source>
        <strain evidence="4">NI907</strain>
    </source>
</reference>
<organism evidence="3 4">
    <name type="scientific">Pyricularia grisea</name>
    <name type="common">Crabgrass-specific blast fungus</name>
    <name type="synonym">Magnaporthe grisea</name>
    <dbReference type="NCBI Taxonomy" id="148305"/>
    <lineage>
        <taxon>Eukaryota</taxon>
        <taxon>Fungi</taxon>
        <taxon>Dikarya</taxon>
        <taxon>Ascomycota</taxon>
        <taxon>Pezizomycotina</taxon>
        <taxon>Sordariomycetes</taxon>
        <taxon>Sordariomycetidae</taxon>
        <taxon>Magnaporthales</taxon>
        <taxon>Pyriculariaceae</taxon>
        <taxon>Pyricularia</taxon>
    </lineage>
</organism>
<proteinExistence type="predicted"/>
<gene>
    <name evidence="4" type="ORF">PgNI_00421</name>
</gene>
<reference evidence="4" key="2">
    <citation type="submission" date="2019-10" db="EMBL/GenBank/DDBJ databases">
        <authorList>
            <consortium name="NCBI Genome Project"/>
        </authorList>
    </citation>
    <scope>NUCLEOTIDE SEQUENCE</scope>
    <source>
        <strain evidence="4">NI907</strain>
    </source>
</reference>
<dbReference type="GeneID" id="41955415"/>
<reference evidence="4" key="1">
    <citation type="journal article" date="2019" name="Mol. Biol. Evol.">
        <title>Blast fungal genomes show frequent chromosomal changes, gene gains and losses, and effector gene turnover.</title>
        <authorList>
            <person name="Gomez Luciano L.B."/>
            <person name="Jason Tsai I."/>
            <person name="Chuma I."/>
            <person name="Tosa Y."/>
            <person name="Chen Y.H."/>
            <person name="Li J.Y."/>
            <person name="Li M.Y."/>
            <person name="Jade Lu M.Y."/>
            <person name="Nakayashiki H."/>
            <person name="Li W.H."/>
        </authorList>
    </citation>
    <scope>NUCLEOTIDE SEQUENCE</scope>
    <source>
        <strain evidence="4">NI907</strain>
    </source>
</reference>
<dbReference type="Proteomes" id="UP000515153">
    <property type="component" value="Unplaced"/>
</dbReference>
<feature type="chain" id="PRO_5027857183" description="Circumsporozoite protein" evidence="2">
    <location>
        <begin position="19"/>
        <end position="342"/>
    </location>
</feature>
<evidence type="ECO:0000256" key="1">
    <source>
        <dbReference type="SAM" id="MobiDB-lite"/>
    </source>
</evidence>
<dbReference type="AlphaFoldDB" id="A0A6P8BIQ1"/>
<protein>
    <recommendedName>
        <fullName evidence="5">Circumsporozoite protein</fullName>
    </recommendedName>
</protein>
<dbReference type="RefSeq" id="XP_030987017.1">
    <property type="nucleotide sequence ID" value="XM_031120501.1"/>
</dbReference>
<name>A0A6P8BIQ1_PYRGI</name>